<organism evidence="1 2">
    <name type="scientific">Acidiluteibacter ferrifornacis</name>
    <dbReference type="NCBI Taxonomy" id="2692424"/>
    <lineage>
        <taxon>Bacteria</taxon>
        <taxon>Pseudomonadati</taxon>
        <taxon>Bacteroidota</taxon>
        <taxon>Flavobacteriia</taxon>
        <taxon>Flavobacteriales</taxon>
        <taxon>Cryomorphaceae</taxon>
        <taxon>Acidiluteibacter</taxon>
    </lineage>
</organism>
<dbReference type="AlphaFoldDB" id="A0A6N9NHS8"/>
<gene>
    <name evidence="1" type="ORF">GQN54_04655</name>
</gene>
<dbReference type="InterPro" id="IPR021246">
    <property type="entry name" value="DUF2797"/>
</dbReference>
<dbReference type="EMBL" id="WWNE01000005">
    <property type="protein sequence ID" value="NBG65392.1"/>
    <property type="molecule type" value="Genomic_DNA"/>
</dbReference>
<sequence>MTAEGNISKMQVEMGNPVHYSLKFSEEEVVDMNALIGKQITLTFNGVINCVNCGKLTKKSFGQGFCYPCFINAPQNAECIIRPELCRAHLGEGRDPEWEERNHNQPHIVYMAVGAGIKVGVTRETQIPTRWIDQGAWKAVRLARTPNRYQAGVIEMDMKQHVSDKTHWMKMLKNELAEDLDILKTKEELLRIMNDKFNEFHCEDNQIIEINYPVLEFPTKVKSHNLDKEPVLSGELMGIKGQYLIFKGGVVINLRKYSGYHIEISA</sequence>
<comment type="caution">
    <text evidence="1">The sequence shown here is derived from an EMBL/GenBank/DDBJ whole genome shotgun (WGS) entry which is preliminary data.</text>
</comment>
<dbReference type="Pfam" id="PF10977">
    <property type="entry name" value="DUF2797"/>
    <property type="match status" value="1"/>
</dbReference>
<evidence type="ECO:0000313" key="2">
    <source>
        <dbReference type="Proteomes" id="UP000470771"/>
    </source>
</evidence>
<dbReference type="RefSeq" id="WP_160632353.1">
    <property type="nucleotide sequence ID" value="NZ_WWNE01000005.1"/>
</dbReference>
<name>A0A6N9NHS8_9FLAO</name>
<protein>
    <submittedName>
        <fullName evidence="1">DUF2797 domain-containing protein</fullName>
    </submittedName>
</protein>
<accession>A0A6N9NHS8</accession>
<reference evidence="1 2" key="1">
    <citation type="submission" date="2019-12" db="EMBL/GenBank/DDBJ databases">
        <authorList>
            <person name="Zhao J."/>
        </authorList>
    </citation>
    <scope>NUCLEOTIDE SEQUENCE [LARGE SCALE GENOMIC DNA]</scope>
    <source>
        <strain evidence="1 2">S-15</strain>
    </source>
</reference>
<evidence type="ECO:0000313" key="1">
    <source>
        <dbReference type="EMBL" id="NBG65392.1"/>
    </source>
</evidence>
<keyword evidence="2" id="KW-1185">Reference proteome</keyword>
<proteinExistence type="predicted"/>
<dbReference type="Proteomes" id="UP000470771">
    <property type="component" value="Unassembled WGS sequence"/>
</dbReference>